<evidence type="ECO:0000313" key="8">
    <source>
        <dbReference type="Proteomes" id="UP000700334"/>
    </source>
</evidence>
<dbReference type="GO" id="GO:1990904">
    <property type="term" value="C:ribonucleoprotein complex"/>
    <property type="evidence" value="ECO:0007669"/>
    <property type="project" value="UniProtKB-KW"/>
</dbReference>
<comment type="caution">
    <text evidence="7">The sequence shown here is derived from an EMBL/GenBank/DDBJ whole genome shotgun (WGS) entry which is preliminary data.</text>
</comment>
<keyword evidence="8" id="KW-1185">Reference proteome</keyword>
<dbReference type="Gene3D" id="6.20.340.10">
    <property type="match status" value="1"/>
</dbReference>
<dbReference type="OrthoDB" id="277449at2759"/>
<dbReference type="GO" id="GO:0003735">
    <property type="term" value="F:structural constituent of ribosome"/>
    <property type="evidence" value="ECO:0007669"/>
    <property type="project" value="InterPro"/>
</dbReference>
<dbReference type="EMBL" id="JAGFMF010011433">
    <property type="protein sequence ID" value="KAG8522522.1"/>
    <property type="molecule type" value="Genomic_DNA"/>
</dbReference>
<comment type="similarity">
    <text evidence="1">Belongs to the eukaryotic ribosomal protein eL34 family.</text>
</comment>
<evidence type="ECO:0000256" key="1">
    <source>
        <dbReference type="ARBA" id="ARBA00009875"/>
    </source>
</evidence>
<evidence type="ECO:0000256" key="2">
    <source>
        <dbReference type="ARBA" id="ARBA00022980"/>
    </source>
</evidence>
<sequence>SSYEASKVKKHVSRAYGGSMCANWDVIKQVFLTQRQKIIVKVLKARNVRRHLDWTERWTQRSPQLGTKTPKPRRGLGPDWIKGRRRCKTSPASYGLSQAPPTVTALSNGNPKSVRHRPSVGPEARGRGPQFGCAAKRSCEGVSQIRGPGT</sequence>
<feature type="non-terminal residue" evidence="7">
    <location>
        <position position="1"/>
    </location>
</feature>
<keyword evidence="2 7" id="KW-0689">Ribosomal protein</keyword>
<evidence type="ECO:0000256" key="3">
    <source>
        <dbReference type="ARBA" id="ARBA00023274"/>
    </source>
</evidence>
<gene>
    <name evidence="7" type="ORF">J0S82_020379</name>
</gene>
<feature type="compositionally biased region" description="Polar residues" evidence="6">
    <location>
        <begin position="90"/>
        <end position="111"/>
    </location>
</feature>
<organism evidence="7 8">
    <name type="scientific">Galemys pyrenaicus</name>
    <name type="common">Iberian desman</name>
    <name type="synonym">Pyrenean desman</name>
    <dbReference type="NCBI Taxonomy" id="202257"/>
    <lineage>
        <taxon>Eukaryota</taxon>
        <taxon>Metazoa</taxon>
        <taxon>Chordata</taxon>
        <taxon>Craniata</taxon>
        <taxon>Vertebrata</taxon>
        <taxon>Euteleostomi</taxon>
        <taxon>Mammalia</taxon>
        <taxon>Eutheria</taxon>
        <taxon>Laurasiatheria</taxon>
        <taxon>Eulipotyphla</taxon>
        <taxon>Talpidae</taxon>
        <taxon>Galemys</taxon>
    </lineage>
</organism>
<dbReference type="AlphaFoldDB" id="A0A8J6AR61"/>
<name>A0A8J6AR61_GALPY</name>
<evidence type="ECO:0000256" key="5">
    <source>
        <dbReference type="ARBA" id="ARBA00035333"/>
    </source>
</evidence>
<dbReference type="InterPro" id="IPR008195">
    <property type="entry name" value="Ribosomal_eL34"/>
</dbReference>
<dbReference type="Proteomes" id="UP000700334">
    <property type="component" value="Unassembled WGS sequence"/>
</dbReference>
<proteinExistence type="inferred from homology"/>
<evidence type="ECO:0000313" key="7">
    <source>
        <dbReference type="EMBL" id="KAG8522522.1"/>
    </source>
</evidence>
<protein>
    <recommendedName>
        <fullName evidence="4">Large ribosomal subunit protein eL34</fullName>
    </recommendedName>
    <alternativeName>
        <fullName evidence="5">60S ribosomal protein L34</fullName>
    </alternativeName>
</protein>
<dbReference type="GO" id="GO:0005840">
    <property type="term" value="C:ribosome"/>
    <property type="evidence" value="ECO:0007669"/>
    <property type="project" value="UniProtKB-KW"/>
</dbReference>
<reference evidence="7" key="1">
    <citation type="journal article" date="2021" name="Evol. Appl.">
        <title>The genome of the Pyrenean desman and the effects of bottlenecks and inbreeding on the genomic landscape of an endangered species.</title>
        <authorList>
            <person name="Escoda L."/>
            <person name="Castresana J."/>
        </authorList>
    </citation>
    <scope>NUCLEOTIDE SEQUENCE</scope>
    <source>
        <strain evidence="7">IBE-C5619</strain>
    </source>
</reference>
<keyword evidence="3" id="KW-0687">Ribonucleoprotein</keyword>
<dbReference type="PANTHER" id="PTHR46595">
    <property type="entry name" value="60S RIBOSOMAL PROTEIN L34"/>
    <property type="match status" value="1"/>
</dbReference>
<accession>A0A8J6AR61</accession>
<feature type="region of interest" description="Disordered" evidence="6">
    <location>
        <begin position="59"/>
        <end position="150"/>
    </location>
</feature>
<evidence type="ECO:0000256" key="4">
    <source>
        <dbReference type="ARBA" id="ARBA00035227"/>
    </source>
</evidence>
<evidence type="ECO:0000256" key="6">
    <source>
        <dbReference type="SAM" id="MobiDB-lite"/>
    </source>
</evidence>
<dbReference type="InterPro" id="IPR038562">
    <property type="entry name" value="Ribosomal_eL34_C_sf"/>
</dbReference>
<dbReference type="GO" id="GO:0006412">
    <property type="term" value="P:translation"/>
    <property type="evidence" value="ECO:0007669"/>
    <property type="project" value="InterPro"/>
</dbReference>